<gene>
    <name evidence="3" type="ORF">SAMN02927930_01232</name>
</gene>
<organism evidence="3 4">
    <name type="scientific">Pseudidiomarina indica</name>
    <dbReference type="NCBI Taxonomy" id="1159017"/>
    <lineage>
        <taxon>Bacteria</taxon>
        <taxon>Pseudomonadati</taxon>
        <taxon>Pseudomonadota</taxon>
        <taxon>Gammaproteobacteria</taxon>
        <taxon>Alteromonadales</taxon>
        <taxon>Idiomarinaceae</taxon>
        <taxon>Pseudidiomarina</taxon>
    </lineage>
</organism>
<evidence type="ECO:0000313" key="3">
    <source>
        <dbReference type="EMBL" id="SDB32493.1"/>
    </source>
</evidence>
<protein>
    <submittedName>
        <fullName evidence="3">Acid stress-induced BolA-like protein IbaG/YrbA, predicted regulator of iron metabolism</fullName>
    </submittedName>
</protein>
<comment type="similarity">
    <text evidence="1 2">Belongs to the BolA/IbaG family.</text>
</comment>
<dbReference type="EMBL" id="FMXN01000006">
    <property type="protein sequence ID" value="SDB32493.1"/>
    <property type="molecule type" value="Genomic_DNA"/>
</dbReference>
<dbReference type="RefSeq" id="WP_324615346.1">
    <property type="nucleotide sequence ID" value="NZ_FMXN01000006.1"/>
</dbReference>
<dbReference type="InterPro" id="IPR036065">
    <property type="entry name" value="BolA-like_sf"/>
</dbReference>
<name>A0A1G6CHW7_9GAMM</name>
<dbReference type="AlphaFoldDB" id="A0A1G6CHW7"/>
<proteinExistence type="inferred from homology"/>
<dbReference type="PANTHER" id="PTHR46229">
    <property type="entry name" value="BOLA TRANSCRIPTION REGULATOR"/>
    <property type="match status" value="1"/>
</dbReference>
<accession>A0A1G6CHW7</accession>
<dbReference type="InterPro" id="IPR002634">
    <property type="entry name" value="BolA"/>
</dbReference>
<dbReference type="PIRSF" id="PIRSF003113">
    <property type="entry name" value="BolA"/>
    <property type="match status" value="1"/>
</dbReference>
<dbReference type="STRING" id="1159017.SAMN02927930_01232"/>
<dbReference type="SUPFAM" id="SSF82657">
    <property type="entry name" value="BolA-like"/>
    <property type="match status" value="1"/>
</dbReference>
<dbReference type="Pfam" id="PF01722">
    <property type="entry name" value="BolA"/>
    <property type="match status" value="1"/>
</dbReference>
<dbReference type="Proteomes" id="UP000199626">
    <property type="component" value="Unassembled WGS sequence"/>
</dbReference>
<dbReference type="Gene3D" id="3.30.300.90">
    <property type="entry name" value="BolA-like"/>
    <property type="match status" value="1"/>
</dbReference>
<evidence type="ECO:0000313" key="4">
    <source>
        <dbReference type="Proteomes" id="UP000199626"/>
    </source>
</evidence>
<dbReference type="PANTHER" id="PTHR46229:SF4">
    <property type="entry name" value="ACID STRESS PROTEIN IBAG"/>
    <property type="match status" value="1"/>
</dbReference>
<evidence type="ECO:0000256" key="1">
    <source>
        <dbReference type="ARBA" id="ARBA00005578"/>
    </source>
</evidence>
<sequence>MSMLTAETIQQQLLNELELSEVLVKLDGSHAVVTAVGDVFADLSRVKKQQLVYAPLKAWIASGELHAVSIRTYTDAEWQREKKLAMLS</sequence>
<evidence type="ECO:0000256" key="2">
    <source>
        <dbReference type="RuleBase" id="RU003860"/>
    </source>
</evidence>
<dbReference type="InterPro" id="IPR050961">
    <property type="entry name" value="BolA/IbaG_stress_morph_reg"/>
</dbReference>
<reference evidence="4" key="1">
    <citation type="submission" date="2016-10" db="EMBL/GenBank/DDBJ databases">
        <authorList>
            <person name="Varghese N."/>
            <person name="Submissions S."/>
        </authorList>
    </citation>
    <scope>NUCLEOTIDE SEQUENCE [LARGE SCALE GENOMIC DNA]</scope>
    <source>
        <strain evidence="4">CGMCC 1.10824</strain>
    </source>
</reference>
<keyword evidence="4" id="KW-1185">Reference proteome</keyword>